<dbReference type="SUPFAM" id="SSF109854">
    <property type="entry name" value="DinB/YfiT-like putative metalloenzymes"/>
    <property type="match status" value="1"/>
</dbReference>
<feature type="region of interest" description="Disordered" evidence="1">
    <location>
        <begin position="169"/>
        <end position="201"/>
    </location>
</feature>
<dbReference type="RefSeq" id="WP_272463490.1">
    <property type="nucleotide sequence ID" value="NZ_JAPFQL010000093.1"/>
</dbReference>
<dbReference type="InterPro" id="IPR034660">
    <property type="entry name" value="DinB/YfiT-like"/>
</dbReference>
<reference evidence="2 3" key="1">
    <citation type="submission" date="2022-11" db="EMBL/GenBank/DDBJ databases">
        <title>Anaerobic phenanthrene biodegradation by a DNRA strain PheN6.</title>
        <authorList>
            <person name="Zhang Z."/>
        </authorList>
    </citation>
    <scope>NUCLEOTIDE SEQUENCE [LARGE SCALE GENOMIC DNA]</scope>
    <source>
        <strain evidence="2 3">PheN6</strain>
    </source>
</reference>
<accession>A0ABT5GL12</accession>
<name>A0ABT5GL12_9MICO</name>
<protein>
    <submittedName>
        <fullName evidence="2">DinB family protein</fullName>
    </submittedName>
</protein>
<dbReference type="Pfam" id="PF04978">
    <property type="entry name" value="MST"/>
    <property type="match status" value="1"/>
</dbReference>
<organism evidence="2 3">
    <name type="scientific">Intrasporangium calvum</name>
    <dbReference type="NCBI Taxonomy" id="53358"/>
    <lineage>
        <taxon>Bacteria</taxon>
        <taxon>Bacillati</taxon>
        <taxon>Actinomycetota</taxon>
        <taxon>Actinomycetes</taxon>
        <taxon>Micrococcales</taxon>
        <taxon>Intrasporangiaceae</taxon>
        <taxon>Intrasporangium</taxon>
    </lineage>
</organism>
<dbReference type="InterPro" id="IPR007061">
    <property type="entry name" value="MST-like"/>
</dbReference>
<gene>
    <name evidence="2" type="ORF">OO014_16885</name>
</gene>
<proteinExistence type="predicted"/>
<evidence type="ECO:0000313" key="3">
    <source>
        <dbReference type="Proteomes" id="UP001150259"/>
    </source>
</evidence>
<evidence type="ECO:0000313" key="2">
    <source>
        <dbReference type="EMBL" id="MDC5698930.1"/>
    </source>
</evidence>
<dbReference type="EMBL" id="JAPFQL010000093">
    <property type="protein sequence ID" value="MDC5698930.1"/>
    <property type="molecule type" value="Genomic_DNA"/>
</dbReference>
<evidence type="ECO:0000256" key="1">
    <source>
        <dbReference type="SAM" id="MobiDB-lite"/>
    </source>
</evidence>
<sequence length="201" mass="21821">MSDMTPWEPPLAGTEVEQLLGAIDRQRATFRWKADGLDAAGLRRRIPTSDLTLGGLLKHLAAVEDTYLSRKLLGAPIGEPWASFEAAGEHEWEFASASDDAPEELYALYDDAVERCRRTIRAALADGGLDQLGHAADDRGNHASLRRLLFDLLEEYARHTGHADLLREAVDGRVGEDPPPGWRPVSGTPGMSDAVPGVDGT</sequence>
<dbReference type="Gene3D" id="1.20.120.450">
    <property type="entry name" value="dinb family like domain"/>
    <property type="match status" value="1"/>
</dbReference>
<dbReference type="Proteomes" id="UP001150259">
    <property type="component" value="Unassembled WGS sequence"/>
</dbReference>
<keyword evidence="3" id="KW-1185">Reference proteome</keyword>
<comment type="caution">
    <text evidence="2">The sequence shown here is derived from an EMBL/GenBank/DDBJ whole genome shotgun (WGS) entry which is preliminary data.</text>
</comment>